<dbReference type="RefSeq" id="WP_274200034.1">
    <property type="nucleotide sequence ID" value="NZ_JAQZAO010000003.1"/>
</dbReference>
<accession>A0ABT5SRS7</accession>
<protein>
    <submittedName>
        <fullName evidence="1">Uncharacterized protein</fullName>
    </submittedName>
</protein>
<gene>
    <name evidence="1" type="ORF">PGB27_09030</name>
</gene>
<sequence length="465" mass="50241">MSLIPPDDVAPLLPDDPFTALRVTYGMLLGEDDFRILAGNPRGKQMMHNAWLHGSGVVWGLPVCRRQDVTEGEIAVGPGLAVDGHGRELSLTATEPVCVRAWAREQCALGATNPLTAWLVAEFRACPGEDRPTIADPCDVTRRVTVESRVAEQVRLRLVSTPPRRVLTYRRVRHLLGLPGHLPDGSARAAEVNRVRDRVLAEDPHRRPRALLRAFRELAALDAIELGELLPSDENGVRFPVADPDAAVLLARITLTATTGSGCDRPTQVTIDDIDLTVRRTLLPTATIQELLTGLAPGLLGVPAAGDDGGPRLLPSSLRWRDDDVSFTFRVDRPIAPGSGEKAVQVASLDDDGRGWSDEFCRAVTTVDGDGIELHQPDGTPTVLDGVVLAEHQTQILKVELDSPRRIGYRTFRIVVRGTGPTPLLGDEPRVPFAGEVGGPPGGQKIGHDAVMLSRIEQAAGSEQW</sequence>
<dbReference type="EMBL" id="JAQZAO010000003">
    <property type="protein sequence ID" value="MDD7965494.1"/>
    <property type="molecule type" value="Genomic_DNA"/>
</dbReference>
<name>A0ABT5SRS7_9PSEU</name>
<comment type="caution">
    <text evidence="1">The sequence shown here is derived from an EMBL/GenBank/DDBJ whole genome shotgun (WGS) entry which is preliminary data.</text>
</comment>
<proteinExistence type="predicted"/>
<keyword evidence="2" id="KW-1185">Reference proteome</keyword>
<dbReference type="Proteomes" id="UP001300763">
    <property type="component" value="Unassembled WGS sequence"/>
</dbReference>
<organism evidence="1 2">
    <name type="scientific">Actinomycetospora lemnae</name>
    <dbReference type="NCBI Taxonomy" id="3019891"/>
    <lineage>
        <taxon>Bacteria</taxon>
        <taxon>Bacillati</taxon>
        <taxon>Actinomycetota</taxon>
        <taxon>Actinomycetes</taxon>
        <taxon>Pseudonocardiales</taxon>
        <taxon>Pseudonocardiaceae</taxon>
        <taxon>Actinomycetospora</taxon>
    </lineage>
</organism>
<evidence type="ECO:0000313" key="2">
    <source>
        <dbReference type="Proteomes" id="UP001300763"/>
    </source>
</evidence>
<evidence type="ECO:0000313" key="1">
    <source>
        <dbReference type="EMBL" id="MDD7965494.1"/>
    </source>
</evidence>
<reference evidence="1 2" key="1">
    <citation type="submission" date="2023-02" db="EMBL/GenBank/DDBJ databases">
        <title>Genome sequencing required for Actinomycetospora new species description.</title>
        <authorList>
            <person name="Saimee Y."/>
            <person name="Duangmal K."/>
        </authorList>
    </citation>
    <scope>NUCLEOTIDE SEQUENCE [LARGE SCALE GENOMIC DNA]</scope>
    <source>
        <strain evidence="1 2">DW7H6</strain>
    </source>
</reference>